<dbReference type="Gene3D" id="3.40.50.1010">
    <property type="entry name" value="5'-nuclease"/>
    <property type="match status" value="1"/>
</dbReference>
<evidence type="ECO:0000256" key="6">
    <source>
        <dbReference type="ARBA" id="ARBA00022842"/>
    </source>
</evidence>
<keyword evidence="2 8" id="KW-1277">Toxin-antitoxin system</keyword>
<dbReference type="CDD" id="cd18731">
    <property type="entry name" value="PIN_NgFitB-like"/>
    <property type="match status" value="1"/>
</dbReference>
<feature type="transmembrane region" description="Helical" evidence="9">
    <location>
        <begin position="34"/>
        <end position="51"/>
    </location>
</feature>
<evidence type="ECO:0000256" key="4">
    <source>
        <dbReference type="ARBA" id="ARBA00022723"/>
    </source>
</evidence>
<evidence type="ECO:0000256" key="2">
    <source>
        <dbReference type="ARBA" id="ARBA00022649"/>
    </source>
</evidence>
<keyword evidence="3 8" id="KW-0540">Nuclease</keyword>
<sequence>MIVLDTNVVSEIISRPKPNEAVRDWIISQPLTDMYLTSITVAELLFGVALLDESRKKQRIKQAVSACIETFRNRTIPFDSRAAPHYAVIVAARQRMGNRIGPQDAMIAAIARSRGMAVATRNVRDFEGTGVELINPWERPRSG</sequence>
<dbReference type="Proteomes" id="UP000469763">
    <property type="component" value="Unassembled WGS sequence"/>
</dbReference>
<proteinExistence type="inferred from homology"/>
<keyword evidence="9" id="KW-0812">Transmembrane</keyword>
<keyword evidence="12" id="KW-1185">Reference proteome</keyword>
<evidence type="ECO:0000256" key="1">
    <source>
        <dbReference type="ARBA" id="ARBA00001946"/>
    </source>
</evidence>
<dbReference type="InterPro" id="IPR029060">
    <property type="entry name" value="PIN-like_dom_sf"/>
</dbReference>
<dbReference type="InterPro" id="IPR050556">
    <property type="entry name" value="Type_II_TA_system_RNase"/>
</dbReference>
<dbReference type="GO" id="GO:0004540">
    <property type="term" value="F:RNA nuclease activity"/>
    <property type="evidence" value="ECO:0007669"/>
    <property type="project" value="InterPro"/>
</dbReference>
<accession>A0A7K3THS3</accession>
<dbReference type="EC" id="3.1.-.-" evidence="8"/>
<organism evidence="11 12">
    <name type="scientific">Bifidobacterium avesanii</name>
    <dbReference type="NCBI Taxonomy" id="1798157"/>
    <lineage>
        <taxon>Bacteria</taxon>
        <taxon>Bacillati</taxon>
        <taxon>Actinomycetota</taxon>
        <taxon>Actinomycetes</taxon>
        <taxon>Bifidobacteriales</taxon>
        <taxon>Bifidobacteriaceae</taxon>
        <taxon>Bifidobacterium</taxon>
    </lineage>
</organism>
<reference evidence="11 12" key="1">
    <citation type="submission" date="2019-10" db="EMBL/GenBank/DDBJ databases">
        <title>Bifidobacterium from non-human primates.</title>
        <authorList>
            <person name="Modesto M."/>
        </authorList>
    </citation>
    <scope>NUCLEOTIDE SEQUENCE [LARGE SCALE GENOMIC DNA]</scope>
    <source>
        <strain evidence="11 12">TREC</strain>
    </source>
</reference>
<evidence type="ECO:0000259" key="10">
    <source>
        <dbReference type="Pfam" id="PF01850"/>
    </source>
</evidence>
<gene>
    <name evidence="8" type="primary">vapC</name>
    <name evidence="11" type="ORF">GFD22_02155</name>
</gene>
<dbReference type="Pfam" id="PF01850">
    <property type="entry name" value="PIN"/>
    <property type="match status" value="1"/>
</dbReference>
<evidence type="ECO:0000256" key="9">
    <source>
        <dbReference type="SAM" id="Phobius"/>
    </source>
</evidence>
<comment type="similarity">
    <text evidence="7 8">Belongs to the PINc/VapC protein family.</text>
</comment>
<dbReference type="SUPFAM" id="SSF88723">
    <property type="entry name" value="PIN domain-like"/>
    <property type="match status" value="1"/>
</dbReference>
<dbReference type="AlphaFoldDB" id="A0A7K3THS3"/>
<dbReference type="HAMAP" id="MF_00265">
    <property type="entry name" value="VapC_Nob1"/>
    <property type="match status" value="1"/>
</dbReference>
<keyword evidence="5 8" id="KW-0378">Hydrolase</keyword>
<evidence type="ECO:0000256" key="7">
    <source>
        <dbReference type="ARBA" id="ARBA00038093"/>
    </source>
</evidence>
<dbReference type="RefSeq" id="WP_152349797.1">
    <property type="nucleotide sequence ID" value="NZ_WBSN01000003.1"/>
</dbReference>
<evidence type="ECO:0000256" key="3">
    <source>
        <dbReference type="ARBA" id="ARBA00022722"/>
    </source>
</evidence>
<keyword evidence="9" id="KW-1133">Transmembrane helix</keyword>
<dbReference type="GO" id="GO:0000287">
    <property type="term" value="F:magnesium ion binding"/>
    <property type="evidence" value="ECO:0007669"/>
    <property type="project" value="UniProtKB-UniRule"/>
</dbReference>
<feature type="binding site" evidence="8">
    <location>
        <position position="104"/>
    </location>
    <ligand>
        <name>Mg(2+)</name>
        <dbReference type="ChEBI" id="CHEBI:18420"/>
    </ligand>
</feature>
<comment type="caution">
    <text evidence="11">The sequence shown here is derived from an EMBL/GenBank/DDBJ whole genome shotgun (WGS) entry which is preliminary data.</text>
</comment>
<evidence type="ECO:0000313" key="12">
    <source>
        <dbReference type="Proteomes" id="UP000469763"/>
    </source>
</evidence>
<dbReference type="InterPro" id="IPR002716">
    <property type="entry name" value="PIN_dom"/>
</dbReference>
<evidence type="ECO:0000256" key="5">
    <source>
        <dbReference type="ARBA" id="ARBA00022801"/>
    </source>
</evidence>
<name>A0A7K3THS3_9BIFI</name>
<feature type="binding site" evidence="8">
    <location>
        <position position="5"/>
    </location>
    <ligand>
        <name>Mg(2+)</name>
        <dbReference type="ChEBI" id="CHEBI:18420"/>
    </ligand>
</feature>
<dbReference type="GO" id="GO:0090729">
    <property type="term" value="F:toxin activity"/>
    <property type="evidence" value="ECO:0007669"/>
    <property type="project" value="UniProtKB-KW"/>
</dbReference>
<comment type="cofactor">
    <cofactor evidence="1 8">
        <name>Mg(2+)</name>
        <dbReference type="ChEBI" id="CHEBI:18420"/>
    </cofactor>
</comment>
<dbReference type="PANTHER" id="PTHR33653">
    <property type="entry name" value="RIBONUCLEASE VAPC2"/>
    <property type="match status" value="1"/>
</dbReference>
<dbReference type="InterPro" id="IPR022907">
    <property type="entry name" value="VapC_family"/>
</dbReference>
<dbReference type="EMBL" id="WHZY01000002">
    <property type="protein sequence ID" value="NEG77803.1"/>
    <property type="molecule type" value="Genomic_DNA"/>
</dbReference>
<feature type="domain" description="PIN" evidence="10">
    <location>
        <begin position="2"/>
        <end position="124"/>
    </location>
</feature>
<keyword evidence="6 8" id="KW-0460">Magnesium</keyword>
<comment type="function">
    <text evidence="8">Toxic component of a toxin-antitoxin (TA) system. An RNase.</text>
</comment>
<keyword evidence="9" id="KW-0472">Membrane</keyword>
<dbReference type="PANTHER" id="PTHR33653:SF1">
    <property type="entry name" value="RIBONUCLEASE VAPC2"/>
    <property type="match status" value="1"/>
</dbReference>
<protein>
    <recommendedName>
        <fullName evidence="8">Ribonuclease VapC</fullName>
        <shortName evidence="8">RNase VapC</shortName>
        <ecNumber evidence="8">3.1.-.-</ecNumber>
    </recommendedName>
    <alternativeName>
        <fullName evidence="8">Toxin VapC</fullName>
    </alternativeName>
</protein>
<dbReference type="GO" id="GO:0016787">
    <property type="term" value="F:hydrolase activity"/>
    <property type="evidence" value="ECO:0007669"/>
    <property type="project" value="UniProtKB-KW"/>
</dbReference>
<dbReference type="OrthoDB" id="9804823at2"/>
<keyword evidence="8" id="KW-0800">Toxin</keyword>
<evidence type="ECO:0000313" key="11">
    <source>
        <dbReference type="EMBL" id="NEG77803.1"/>
    </source>
</evidence>
<keyword evidence="4 8" id="KW-0479">Metal-binding</keyword>
<evidence type="ECO:0000256" key="8">
    <source>
        <dbReference type="HAMAP-Rule" id="MF_00265"/>
    </source>
</evidence>